<protein>
    <submittedName>
        <fullName evidence="1">RING-type domain-containing protein</fullName>
    </submittedName>
</protein>
<proteinExistence type="predicted"/>
<sequence>MEENKQCDARLTSPAAFVEGGIQDACDDACSICLEPFSDSDPSTVTSFDFHVRFFRVVILRDLGNFSLLLQLTSCRHEFHLQCVLEWCQRSSQCPMCWQPISLKDPTSQELLEAVEQERSASVNPSRNTTIFHHPALGDFELQGVCILPMGFISSTISMGATDAELEERIIQHLAAAAAMGRARHIGRRESQRNRSSAQARPQFFVFSTHPNTSTADPVSSSPTQREGEPTPTVTVPTPSSPAAAGEESPEQSTQLLSASASGSSALASSQHESTLNNRRSPNQPSPNSQDRAGPSDFQSFSESLKSRFNAVSMRYKESISKSTRGWKERFFSRYNTTSDLGSEVRREDDAGIKRVSGMMERLETRDNNSSSTASVSNSPNNSVPESNNQQVSETAHNNPMNDTNAQGSCGASSGTN</sequence>
<dbReference type="Proteomes" id="UP000829398">
    <property type="component" value="Chromosome 2"/>
</dbReference>
<reference evidence="2" key="1">
    <citation type="journal article" date="2023" name="Hortic. Res.">
        <title>A chromosome-level phased genome enabling allele-level studies in sweet orange: a case study on citrus Huanglongbing tolerance.</title>
        <authorList>
            <person name="Wu B."/>
            <person name="Yu Q."/>
            <person name="Deng Z."/>
            <person name="Duan Y."/>
            <person name="Luo F."/>
            <person name="Gmitter F. Jr."/>
        </authorList>
    </citation>
    <scope>NUCLEOTIDE SEQUENCE [LARGE SCALE GENOMIC DNA]</scope>
    <source>
        <strain evidence="2">cv. Valencia</strain>
    </source>
</reference>
<accession>A0ACB8NFB4</accession>
<comment type="caution">
    <text evidence="1">The sequence shown here is derived from an EMBL/GenBank/DDBJ whole genome shotgun (WGS) entry which is preliminary data.</text>
</comment>
<evidence type="ECO:0000313" key="2">
    <source>
        <dbReference type="Proteomes" id="UP000829398"/>
    </source>
</evidence>
<keyword evidence="2" id="KW-1185">Reference proteome</keyword>
<evidence type="ECO:0000313" key="1">
    <source>
        <dbReference type="EMBL" id="KAH9796075.1"/>
    </source>
</evidence>
<dbReference type="EMBL" id="CM039171">
    <property type="protein sequence ID" value="KAH9796075.1"/>
    <property type="molecule type" value="Genomic_DNA"/>
</dbReference>
<gene>
    <name evidence="1" type="ORF">KPL71_005428</name>
</gene>
<organism evidence="1 2">
    <name type="scientific">Citrus sinensis</name>
    <name type="common">Sweet orange</name>
    <name type="synonym">Citrus aurantium var. sinensis</name>
    <dbReference type="NCBI Taxonomy" id="2711"/>
    <lineage>
        <taxon>Eukaryota</taxon>
        <taxon>Viridiplantae</taxon>
        <taxon>Streptophyta</taxon>
        <taxon>Embryophyta</taxon>
        <taxon>Tracheophyta</taxon>
        <taxon>Spermatophyta</taxon>
        <taxon>Magnoliopsida</taxon>
        <taxon>eudicotyledons</taxon>
        <taxon>Gunneridae</taxon>
        <taxon>Pentapetalae</taxon>
        <taxon>rosids</taxon>
        <taxon>malvids</taxon>
        <taxon>Sapindales</taxon>
        <taxon>Rutaceae</taxon>
        <taxon>Aurantioideae</taxon>
        <taxon>Citrus</taxon>
    </lineage>
</organism>
<name>A0ACB8NFB4_CITSI</name>